<comment type="caution">
    <text evidence="1">The sequence shown here is derived from an EMBL/GenBank/DDBJ whole genome shotgun (WGS) entry which is preliminary data.</text>
</comment>
<feature type="non-terminal residue" evidence="1">
    <location>
        <position position="122"/>
    </location>
</feature>
<evidence type="ECO:0000313" key="1">
    <source>
        <dbReference type="EMBL" id="GAG84079.1"/>
    </source>
</evidence>
<sequence>MSANTATKIPAITQIKGLPPLAVMALQAIKETLEVREGLHEPLDRFISVRELADLILEDEEIVTYLGSGHSHDARYYTETEWNLTAKGDLNVAKAAGVPGTLSVGTNNKLIRADSGAALGIE</sequence>
<protein>
    <submittedName>
        <fullName evidence="1">Uncharacterized protein</fullName>
    </submittedName>
</protein>
<accession>X1AN62</accession>
<name>X1AN62_9ZZZZ</name>
<dbReference type="EMBL" id="BART01014036">
    <property type="protein sequence ID" value="GAG84079.1"/>
    <property type="molecule type" value="Genomic_DNA"/>
</dbReference>
<dbReference type="AlphaFoldDB" id="X1AN62"/>
<gene>
    <name evidence="1" type="ORF">S01H4_28300</name>
</gene>
<reference evidence="1" key="1">
    <citation type="journal article" date="2014" name="Front. Microbiol.">
        <title>High frequency of phylogenetically diverse reductive dehalogenase-homologous genes in deep subseafloor sedimentary metagenomes.</title>
        <authorList>
            <person name="Kawai M."/>
            <person name="Futagami T."/>
            <person name="Toyoda A."/>
            <person name="Takaki Y."/>
            <person name="Nishi S."/>
            <person name="Hori S."/>
            <person name="Arai W."/>
            <person name="Tsubouchi T."/>
            <person name="Morono Y."/>
            <person name="Uchiyama I."/>
            <person name="Ito T."/>
            <person name="Fujiyama A."/>
            <person name="Inagaki F."/>
            <person name="Takami H."/>
        </authorList>
    </citation>
    <scope>NUCLEOTIDE SEQUENCE</scope>
    <source>
        <strain evidence="1">Expedition CK06-06</strain>
    </source>
</reference>
<proteinExistence type="predicted"/>
<organism evidence="1">
    <name type="scientific">marine sediment metagenome</name>
    <dbReference type="NCBI Taxonomy" id="412755"/>
    <lineage>
        <taxon>unclassified sequences</taxon>
        <taxon>metagenomes</taxon>
        <taxon>ecological metagenomes</taxon>
    </lineage>
</organism>